<evidence type="ECO:0000256" key="3">
    <source>
        <dbReference type="ARBA" id="ARBA00022692"/>
    </source>
</evidence>
<dbReference type="GO" id="GO:0016020">
    <property type="term" value="C:membrane"/>
    <property type="evidence" value="ECO:0007669"/>
    <property type="project" value="UniProtKB-SubCell"/>
</dbReference>
<keyword evidence="4" id="KW-0735">Signal-anchor</keyword>
<dbReference type="PANTHER" id="PTHR23033">
    <property type="entry name" value="BETA1,3-GALACTOSYLTRANSFERASE"/>
    <property type="match status" value="1"/>
</dbReference>
<evidence type="ECO:0000256" key="6">
    <source>
        <dbReference type="ARBA" id="ARBA00023136"/>
    </source>
</evidence>
<organism evidence="7 8">
    <name type="scientific">Naganishia liquefaciens</name>
    <dbReference type="NCBI Taxonomy" id="104408"/>
    <lineage>
        <taxon>Eukaryota</taxon>
        <taxon>Fungi</taxon>
        <taxon>Dikarya</taxon>
        <taxon>Basidiomycota</taxon>
        <taxon>Agaricomycotina</taxon>
        <taxon>Tremellomycetes</taxon>
        <taxon>Filobasidiales</taxon>
        <taxon>Filobasidiaceae</taxon>
        <taxon>Naganishia</taxon>
    </lineage>
</organism>
<name>A0A8H3YJP4_9TREE</name>
<dbReference type="EMBL" id="BLZA01000049">
    <property type="protein sequence ID" value="GHJ89726.1"/>
    <property type="molecule type" value="Genomic_DNA"/>
</dbReference>
<keyword evidence="3" id="KW-0812">Transmembrane</keyword>
<evidence type="ECO:0000256" key="5">
    <source>
        <dbReference type="ARBA" id="ARBA00022989"/>
    </source>
</evidence>
<dbReference type="OrthoDB" id="414175at2759"/>
<dbReference type="InterPro" id="IPR026050">
    <property type="entry name" value="C1GALT1/C1GALT1_chp1"/>
</dbReference>
<evidence type="ECO:0000313" key="7">
    <source>
        <dbReference type="EMBL" id="GHJ89726.1"/>
    </source>
</evidence>
<evidence type="ECO:0000256" key="1">
    <source>
        <dbReference type="ARBA" id="ARBA00004606"/>
    </source>
</evidence>
<dbReference type="Gene3D" id="3.90.550.50">
    <property type="match status" value="1"/>
</dbReference>
<evidence type="ECO:0000256" key="2">
    <source>
        <dbReference type="ARBA" id="ARBA00006462"/>
    </source>
</evidence>
<proteinExistence type="inferred from homology"/>
<keyword evidence="6" id="KW-0472">Membrane</keyword>
<keyword evidence="5" id="KW-1133">Transmembrane helix</keyword>
<sequence>MAARSPYDWPMPELSKPTYRPRRRLRHSASKVRIHDEAVLQHKSHYELVSPAYLSFHTFSVANSSNARTFRDLSRQHQRNRIPQDYAHLIDWQFVMASPPDSAQEVWAQLEAEQAEHGDLLLVDEMQAQDERMPENMNDGKTYKWMQEVVKRSQDGRGRQALWVMKTDADTYHILPNLLNFLEAYDPKNPTFFGSSYGISYTPNAYFQGLGYGFSWGLLRTLVDANIPRNLTIGHEDHVTGSWMWSLPALPERHQAAGLARSSKATRLDPTSNIMTFVPPTPSPYTGLVRADFYGRASSWFYWWIPKTESMILTHGMKTKQEYLEAQKWVDDLWVHPKWIGQSAHTQWEWQPPTWMYSLAEKGRSAGMV</sequence>
<dbReference type="Proteomes" id="UP000620104">
    <property type="component" value="Unassembled WGS sequence"/>
</dbReference>
<evidence type="ECO:0000256" key="4">
    <source>
        <dbReference type="ARBA" id="ARBA00022968"/>
    </source>
</evidence>
<comment type="caution">
    <text evidence="7">The sequence shown here is derived from an EMBL/GenBank/DDBJ whole genome shotgun (WGS) entry which is preliminary data.</text>
</comment>
<comment type="similarity">
    <text evidence="2">Belongs to the glycosyltransferase 31 family. Beta3-Gal-T subfamily.</text>
</comment>
<keyword evidence="8" id="KW-1185">Reference proteome</keyword>
<dbReference type="AlphaFoldDB" id="A0A8H3YJP4"/>
<accession>A0A8H3YJP4</accession>
<evidence type="ECO:0008006" key="9">
    <source>
        <dbReference type="Google" id="ProtNLM"/>
    </source>
</evidence>
<protein>
    <recommendedName>
        <fullName evidence="9">Hexosyltransferase</fullName>
    </recommendedName>
</protein>
<comment type="subcellular location">
    <subcellularLocation>
        <location evidence="1">Membrane</location>
        <topology evidence="1">Single-pass type II membrane protein</topology>
    </subcellularLocation>
</comment>
<evidence type="ECO:0000313" key="8">
    <source>
        <dbReference type="Proteomes" id="UP000620104"/>
    </source>
</evidence>
<reference evidence="7" key="1">
    <citation type="submission" date="2020-07" db="EMBL/GenBank/DDBJ databases">
        <title>Draft Genome Sequence of a Deep-Sea Yeast, Naganishia (Cryptococcus) liquefaciens strain N6.</title>
        <authorList>
            <person name="Han Y.W."/>
            <person name="Kajitani R."/>
            <person name="Morimoto H."/>
            <person name="Parhat M."/>
            <person name="Tsubouchi H."/>
            <person name="Bakenova O."/>
            <person name="Ogata M."/>
            <person name="Argunhan B."/>
            <person name="Aoki R."/>
            <person name="Kajiwara S."/>
            <person name="Itoh T."/>
            <person name="Iwasaki H."/>
        </authorList>
    </citation>
    <scope>NUCLEOTIDE SEQUENCE</scope>
    <source>
        <strain evidence="7">N6</strain>
    </source>
</reference>
<gene>
    <name evidence="7" type="ORF">NliqN6_6128</name>
</gene>